<feature type="region of interest" description="Disordered" evidence="5">
    <location>
        <begin position="271"/>
        <end position="293"/>
    </location>
</feature>
<dbReference type="Proteomes" id="UP000265427">
    <property type="component" value="Unassembled WGS sequence"/>
</dbReference>
<dbReference type="InterPro" id="IPR001849">
    <property type="entry name" value="PH_domain"/>
</dbReference>
<dbReference type="GO" id="GO:0015179">
    <property type="term" value="F:L-amino acid transmembrane transporter activity"/>
    <property type="evidence" value="ECO:0007669"/>
    <property type="project" value="TreeGrafter"/>
</dbReference>
<organism evidence="9 10">
    <name type="scientific">Aphanomyces astaci</name>
    <name type="common">Crayfish plague agent</name>
    <dbReference type="NCBI Taxonomy" id="112090"/>
    <lineage>
        <taxon>Eukaryota</taxon>
        <taxon>Sar</taxon>
        <taxon>Stramenopiles</taxon>
        <taxon>Oomycota</taxon>
        <taxon>Saprolegniomycetes</taxon>
        <taxon>Saprolegniales</taxon>
        <taxon>Verrucalvaceae</taxon>
        <taxon>Aphanomyces</taxon>
    </lineage>
</organism>
<keyword evidence="2 6" id="KW-0812">Transmembrane</keyword>
<keyword evidence="3 6" id="KW-1133">Transmembrane helix</keyword>
<protein>
    <recommendedName>
        <fullName evidence="11">PPM-type phosphatase domain-containing protein</fullName>
    </recommendedName>
</protein>
<dbReference type="InterPro" id="IPR013057">
    <property type="entry name" value="AA_transpt_TM"/>
</dbReference>
<dbReference type="EMBL" id="QUSZ01006382">
    <property type="protein sequence ID" value="RHY05946.1"/>
    <property type="molecule type" value="Genomic_DNA"/>
</dbReference>
<feature type="domain" description="PPM-type phosphatase" evidence="8">
    <location>
        <begin position="409"/>
        <end position="699"/>
    </location>
</feature>
<feature type="transmembrane region" description="Helical" evidence="6">
    <location>
        <begin position="837"/>
        <end position="864"/>
    </location>
</feature>
<feature type="transmembrane region" description="Helical" evidence="6">
    <location>
        <begin position="938"/>
        <end position="959"/>
    </location>
</feature>
<feature type="transmembrane region" description="Helical" evidence="6">
    <location>
        <begin position="870"/>
        <end position="887"/>
    </location>
</feature>
<feature type="compositionally biased region" description="Polar residues" evidence="5">
    <location>
        <begin position="275"/>
        <end position="293"/>
    </location>
</feature>
<reference evidence="9 10" key="1">
    <citation type="submission" date="2018-08" db="EMBL/GenBank/DDBJ databases">
        <title>Aphanomyces genome sequencing and annotation.</title>
        <authorList>
            <person name="Minardi D."/>
            <person name="Oidtmann B."/>
            <person name="Van Der Giezen M."/>
            <person name="Studholme D.J."/>
        </authorList>
    </citation>
    <scope>NUCLEOTIDE SEQUENCE [LARGE SCALE GENOMIC DNA]</scope>
    <source>
        <strain evidence="9 10">Kv</strain>
    </source>
</reference>
<comment type="caution">
    <text evidence="9">The sequence shown here is derived from an EMBL/GenBank/DDBJ whole genome shotgun (WGS) entry which is preliminary data.</text>
</comment>
<feature type="domain" description="PH" evidence="7">
    <location>
        <begin position="118"/>
        <end position="230"/>
    </location>
</feature>
<evidence type="ECO:0000256" key="2">
    <source>
        <dbReference type="ARBA" id="ARBA00022692"/>
    </source>
</evidence>
<feature type="transmembrane region" description="Helical" evidence="6">
    <location>
        <begin position="1024"/>
        <end position="1045"/>
    </location>
</feature>
<evidence type="ECO:0000256" key="3">
    <source>
        <dbReference type="ARBA" id="ARBA00022989"/>
    </source>
</evidence>
<evidence type="ECO:0000256" key="1">
    <source>
        <dbReference type="ARBA" id="ARBA00004141"/>
    </source>
</evidence>
<evidence type="ECO:0008006" key="11">
    <source>
        <dbReference type="Google" id="ProtNLM"/>
    </source>
</evidence>
<dbReference type="Pfam" id="PF00169">
    <property type="entry name" value="PH"/>
    <property type="match status" value="1"/>
</dbReference>
<dbReference type="AlphaFoldDB" id="A0A397AFW2"/>
<dbReference type="PANTHER" id="PTHR22950:SF702">
    <property type="entry name" value="AMINO ACID TRANSPORTER PROTEIN"/>
    <property type="match status" value="1"/>
</dbReference>
<feature type="transmembrane region" description="Helical" evidence="6">
    <location>
        <begin position="899"/>
        <end position="918"/>
    </location>
</feature>
<dbReference type="GO" id="GO:0016020">
    <property type="term" value="C:membrane"/>
    <property type="evidence" value="ECO:0007669"/>
    <property type="project" value="UniProtKB-SubCell"/>
</dbReference>
<evidence type="ECO:0000313" key="10">
    <source>
        <dbReference type="Proteomes" id="UP000265427"/>
    </source>
</evidence>
<feature type="transmembrane region" description="Helical" evidence="6">
    <location>
        <begin position="773"/>
        <end position="796"/>
    </location>
</feature>
<dbReference type="SUPFAM" id="SSF81606">
    <property type="entry name" value="PP2C-like"/>
    <property type="match status" value="1"/>
</dbReference>
<evidence type="ECO:0000259" key="8">
    <source>
        <dbReference type="PROSITE" id="PS51746"/>
    </source>
</evidence>
<dbReference type="CDD" id="cd00143">
    <property type="entry name" value="PP2Cc"/>
    <property type="match status" value="1"/>
</dbReference>
<sequence length="1162" mass="127366">MSARPSSAASFMVSAVKTMFGLCASMAAWWPARRIAYPSVHSRKARPGMNAVMDVKSPTDGSKKMAHAIEGGRDVMMREDHKVEAIAKDLRSWSGPPSHLSTSVVNPRPWEWGKYVTPLSREGFLEKQSRKDRTTWKRRWVVMQDNVLYFFKEPFPATNVNLYENDNLLLQLYRHGSIQLDTVVTVCTAKEWGPAAFQIKVHERKHIFKAASKDQSLSASITRHIESTRRQHRSQSFDCRDHIMFDQLAYCVPYDEYAAPLRHSIDAIAASSSSPNNTRTPLGSTPTSSSFKSPCTSPNFFPFQLDELGMDEDEEAAAALQLPPSFDELVATTTCETATPITTSAPLPSSNAPTTPVDKPVAAVKRAYVPPHLRKGYVSPPPPMPSSNPPPPIEYTHLHGDSAMHGTHMFGCTSLVGKRPSLEDMICVRPDFSPTQAVYALFDGHSGVHAAKYAMNTLPAKLRAHVGFDTPGGWRQACTDIFREIDAECLVDPTAAATGTTASVVVVRGTKLLTANIGDSRAVMSVKGQAIDIMGVQHPGREDERSRIEKAGGWVVEEQELHMNKLHGMDLNDPLIEQKANRVVNGELSVSRAIGDIDYKRPNECSTWFYPENHPRTAFTDSLVIVDPEFEEFEITPEIEFFVLACDGLWDTITSQEAVTHVREKLLQNLSMKDISYSLADLAIRSGSLDNVSVVVTLLQDRSSITETLELEPVSMGEYLPSPRSTATDVESVGEAQPLVHSVTKEHKEQHEGTILGSTITLTNTILGSGTLAVPYAIASSGYGVGVAVMVTIALLTQYSVHLLMLASDAAGNAAAKTYESLGHHTMGKWGTYLAEFTFIFGGFGTLTSYFIFITDLFCVVFSVPKAYRAWVTVACTVFVILPLSLLRKLGKLRLSSLLATCAVGYVVSLFFTVYIVVQSSNHPIVVDTPAVHLTSNSVYTVTLLIQAFACHNTALPVYEELQHRSIKRMNQAVFGAISLAFVLYAVIGLCGYFTFGAATMDNILVNFTPEFLDAYPGVRQPLLLGRLCMAIALLFCAPIATWPFRSCVLSVYLRVKNGGRQTPSSAATASEFTGMTATLQALILFAAIFVPSVKIPLSIVGSVAGSLIIFIMPSLFYTLQHRPVVSWANKGPLAMFALGVCVFVLCFSLTMLKLENEFFPL</sequence>
<dbReference type="InterPro" id="IPR036457">
    <property type="entry name" value="PPM-type-like_dom_sf"/>
</dbReference>
<dbReference type="Pfam" id="PF01490">
    <property type="entry name" value="Aa_trans"/>
    <property type="match status" value="1"/>
</dbReference>
<dbReference type="InterPro" id="IPR011993">
    <property type="entry name" value="PH-like_dom_sf"/>
</dbReference>
<feature type="transmembrane region" description="Helical" evidence="6">
    <location>
        <begin position="1066"/>
        <end position="1090"/>
    </location>
</feature>
<dbReference type="InterPro" id="IPR001932">
    <property type="entry name" value="PPM-type_phosphatase-like_dom"/>
</dbReference>
<proteinExistence type="predicted"/>
<feature type="transmembrane region" description="Helical" evidence="6">
    <location>
        <begin position="971"/>
        <end position="996"/>
    </location>
</feature>
<dbReference type="Pfam" id="PF00481">
    <property type="entry name" value="PP2C"/>
    <property type="match status" value="1"/>
</dbReference>
<dbReference type="Gene3D" id="2.30.29.30">
    <property type="entry name" value="Pleckstrin-homology domain (PH domain)/Phosphotyrosine-binding domain (PTB)"/>
    <property type="match status" value="1"/>
</dbReference>
<feature type="transmembrane region" description="Helical" evidence="6">
    <location>
        <begin position="1096"/>
        <end position="1120"/>
    </location>
</feature>
<evidence type="ECO:0000313" key="9">
    <source>
        <dbReference type="EMBL" id="RHY05946.1"/>
    </source>
</evidence>
<gene>
    <name evidence="9" type="ORF">DYB36_002352</name>
</gene>
<dbReference type="VEuPathDB" id="FungiDB:H257_10462"/>
<name>A0A397AFW2_APHAT</name>
<dbReference type="PANTHER" id="PTHR22950">
    <property type="entry name" value="AMINO ACID TRANSPORTER"/>
    <property type="match status" value="1"/>
</dbReference>
<dbReference type="PROSITE" id="PS51746">
    <property type="entry name" value="PPM_2"/>
    <property type="match status" value="1"/>
</dbReference>
<dbReference type="VEuPathDB" id="FungiDB:H257_10463"/>
<evidence type="ECO:0000256" key="4">
    <source>
        <dbReference type="ARBA" id="ARBA00023136"/>
    </source>
</evidence>
<evidence type="ECO:0000256" key="6">
    <source>
        <dbReference type="SAM" id="Phobius"/>
    </source>
</evidence>
<dbReference type="Gene3D" id="3.60.40.10">
    <property type="entry name" value="PPM-type phosphatase domain"/>
    <property type="match status" value="1"/>
</dbReference>
<dbReference type="PROSITE" id="PS50003">
    <property type="entry name" value="PH_DOMAIN"/>
    <property type="match status" value="1"/>
</dbReference>
<feature type="transmembrane region" description="Helical" evidence="6">
    <location>
        <begin position="1132"/>
        <end position="1153"/>
    </location>
</feature>
<evidence type="ECO:0000259" key="7">
    <source>
        <dbReference type="PROSITE" id="PS50003"/>
    </source>
</evidence>
<dbReference type="SMART" id="SM00233">
    <property type="entry name" value="PH"/>
    <property type="match status" value="1"/>
</dbReference>
<dbReference type="SUPFAM" id="SSF50729">
    <property type="entry name" value="PH domain-like"/>
    <property type="match status" value="1"/>
</dbReference>
<keyword evidence="4 6" id="KW-0472">Membrane</keyword>
<accession>A0A397AFW2</accession>
<comment type="subcellular location">
    <subcellularLocation>
        <location evidence="1">Membrane</location>
        <topology evidence="1">Multi-pass membrane protein</topology>
    </subcellularLocation>
</comment>
<evidence type="ECO:0000256" key="5">
    <source>
        <dbReference type="SAM" id="MobiDB-lite"/>
    </source>
</evidence>
<dbReference type="SMART" id="SM00332">
    <property type="entry name" value="PP2Cc"/>
    <property type="match status" value="1"/>
</dbReference>